<evidence type="ECO:0000256" key="5">
    <source>
        <dbReference type="ARBA" id="ARBA00023015"/>
    </source>
</evidence>
<feature type="region of interest" description="Disordered" evidence="7">
    <location>
        <begin position="295"/>
        <end position="345"/>
    </location>
</feature>
<evidence type="ECO:0000313" key="10">
    <source>
        <dbReference type="Proteomes" id="UP000014074"/>
    </source>
</evidence>
<keyword evidence="5" id="KW-0805">Transcription regulation</keyword>
<dbReference type="OrthoDB" id="166746at2759"/>
<reference evidence="10" key="1">
    <citation type="journal article" date="2013" name="Genome Announc.">
        <title>Draft genome sequence of the ascomycete Phaeoacremonium aleophilum strain UCR-PA7, a causal agent of the esca disease complex in grapevines.</title>
        <authorList>
            <person name="Blanco-Ulate B."/>
            <person name="Rolshausen P."/>
            <person name="Cantu D."/>
        </authorList>
    </citation>
    <scope>NUCLEOTIDE SEQUENCE [LARGE SCALE GENOMIC DNA]</scope>
    <source>
        <strain evidence="10">UCR-PA7</strain>
    </source>
</reference>
<gene>
    <name evidence="9" type="ORF">UCRPA7_169</name>
</gene>
<dbReference type="Pfam" id="PF09733">
    <property type="entry name" value="VEFS-Box"/>
    <property type="match status" value="1"/>
</dbReference>
<feature type="compositionally biased region" description="Basic and acidic residues" evidence="7">
    <location>
        <begin position="10"/>
        <end position="24"/>
    </location>
</feature>
<dbReference type="KEGG" id="tmn:UCRPA7_169"/>
<proteinExistence type="inferred from homology"/>
<dbReference type="GeneID" id="19321863"/>
<keyword evidence="10" id="KW-1185">Reference proteome</keyword>
<organism evidence="9 10">
    <name type="scientific">Phaeoacremonium minimum (strain UCR-PA7)</name>
    <name type="common">Esca disease fungus</name>
    <name type="synonym">Togninia minima</name>
    <dbReference type="NCBI Taxonomy" id="1286976"/>
    <lineage>
        <taxon>Eukaryota</taxon>
        <taxon>Fungi</taxon>
        <taxon>Dikarya</taxon>
        <taxon>Ascomycota</taxon>
        <taxon>Pezizomycotina</taxon>
        <taxon>Sordariomycetes</taxon>
        <taxon>Sordariomycetidae</taxon>
        <taxon>Togniniales</taxon>
        <taxon>Togniniaceae</taxon>
        <taxon>Phaeoacremonium</taxon>
    </lineage>
</organism>
<feature type="region of interest" description="Disordered" evidence="7">
    <location>
        <begin position="1"/>
        <end position="49"/>
    </location>
</feature>
<dbReference type="GO" id="GO:0016586">
    <property type="term" value="C:RSC-type complex"/>
    <property type="evidence" value="ECO:0007669"/>
    <property type="project" value="TreeGrafter"/>
</dbReference>
<evidence type="ECO:0000256" key="3">
    <source>
        <dbReference type="ARBA" id="ARBA00022771"/>
    </source>
</evidence>
<dbReference type="PANTHER" id="PTHR22597:SF0">
    <property type="entry name" value="POLYCOMB PROTEIN SUZ12"/>
    <property type="match status" value="1"/>
</dbReference>
<evidence type="ECO:0000256" key="6">
    <source>
        <dbReference type="ARBA" id="ARBA00023163"/>
    </source>
</evidence>
<keyword evidence="2" id="KW-0479">Metal-binding</keyword>
<accession>R8BYA1</accession>
<keyword evidence="3" id="KW-0863">Zinc-finger</keyword>
<evidence type="ECO:0000256" key="4">
    <source>
        <dbReference type="ARBA" id="ARBA00022833"/>
    </source>
</evidence>
<dbReference type="Proteomes" id="UP000014074">
    <property type="component" value="Unassembled WGS sequence"/>
</dbReference>
<evidence type="ECO:0000256" key="7">
    <source>
        <dbReference type="SAM" id="MobiDB-lite"/>
    </source>
</evidence>
<dbReference type="PANTHER" id="PTHR22597">
    <property type="entry name" value="POLYCOMB GROUP PROTEIN"/>
    <property type="match status" value="1"/>
</dbReference>
<dbReference type="AlphaFoldDB" id="R8BYA1"/>
<feature type="domain" description="Polycomb protein VEFS-Box" evidence="8">
    <location>
        <begin position="510"/>
        <end position="596"/>
    </location>
</feature>
<keyword evidence="4" id="KW-0862">Zinc</keyword>
<evidence type="ECO:0000256" key="1">
    <source>
        <dbReference type="ARBA" id="ARBA00007416"/>
    </source>
</evidence>
<dbReference type="eggNOG" id="ENOG502SDK4">
    <property type="taxonomic scope" value="Eukaryota"/>
</dbReference>
<keyword evidence="6" id="KW-0804">Transcription</keyword>
<sequence>MGNKLSRSSDASDKFGDRDDDHYSRPAKRRRYEENSPDSGLGPDINGLLLPEEPEELQRSLRIEVLKILHKESSRVRFNGIFNGIAAPAVKDVANTRARCRITISYQRNGESHILHCDSQICTIKTFKNPVGPSRMARVQLRPFHVPEDKILIERDDDSVFDLADSYEVMVELESAGDPNWPPLNLITADHDEDIFLGRFSEPRHWVLRTHVSDLFSRHCASSTLMLSKAPLSDLPTDYVVESDVRWITGFSQNVKKLAKDVLPSITVFDPNEESFPDLLGQLNGQHITEHLMNGYANGTPEDMDDELEGETTPSRSLRHRENKNYNLKVLSQKSQGKEPRKRRKLDKLTDARIFYHLPAEVISVNGFSCCICQAPNQSLPQLRIHVLSHPEYNFAFDFKPARGGCQIVISHREDVHGSPIRPQVYQLGRPLKALDLEKLLDGDDSWITSRYGPDNDISPQFATIKVPQKLTSRRKDKKVVVPNTKQPLFDPLSKAILQPGTEIQQPVADDTWLIQKHRDTVQDFFDVDEAEKEYIKEWDAYLIKKQINSDAFLPRAFLAFVKEKAAWLVASQARVEEFGKHLSVLVGRGSLDDQTINDAIARIAEARTQKVPQALPKESPKSSQYRSSKGCTVCGRPVRGPTLLLCGNKGNGVDACG</sequence>
<dbReference type="CDD" id="cd21552">
    <property type="entry name" value="VEFS-box_ctSUZ12-like"/>
    <property type="match status" value="1"/>
</dbReference>
<dbReference type="GO" id="GO:0031490">
    <property type="term" value="F:chromatin DNA binding"/>
    <property type="evidence" value="ECO:0007669"/>
    <property type="project" value="TreeGrafter"/>
</dbReference>
<dbReference type="RefSeq" id="XP_007910958.1">
    <property type="nucleotide sequence ID" value="XM_007912767.1"/>
</dbReference>
<comment type="similarity">
    <text evidence="1">Belongs to the VEFS (VRN2-EMF2-FIS2-SU(Z)12) family.</text>
</comment>
<protein>
    <submittedName>
        <fullName evidence="9">Putative zinc finger domain-containing protein</fullName>
    </submittedName>
</protein>
<dbReference type="InterPro" id="IPR019135">
    <property type="entry name" value="Polycomb_protein_VEFS-Box"/>
</dbReference>
<evidence type="ECO:0000256" key="2">
    <source>
        <dbReference type="ARBA" id="ARBA00022723"/>
    </source>
</evidence>
<dbReference type="HOGENOM" id="CLU_019535_0_0_1"/>
<dbReference type="GO" id="GO:0008270">
    <property type="term" value="F:zinc ion binding"/>
    <property type="evidence" value="ECO:0007669"/>
    <property type="project" value="UniProtKB-KW"/>
</dbReference>
<evidence type="ECO:0000259" key="8">
    <source>
        <dbReference type="Pfam" id="PF09733"/>
    </source>
</evidence>
<evidence type="ECO:0000313" key="9">
    <source>
        <dbReference type="EMBL" id="EOO04317.1"/>
    </source>
</evidence>
<name>R8BYA1_PHAM7</name>
<dbReference type="EMBL" id="KB932781">
    <property type="protein sequence ID" value="EOO04317.1"/>
    <property type="molecule type" value="Genomic_DNA"/>
</dbReference>